<dbReference type="EMBL" id="KZ824436">
    <property type="protein sequence ID" value="RAL01333.1"/>
    <property type="molecule type" value="Genomic_DNA"/>
</dbReference>
<name>A0A395H135_9EURO</name>
<dbReference type="Proteomes" id="UP000249402">
    <property type="component" value="Unassembled WGS sequence"/>
</dbReference>
<evidence type="ECO:0000313" key="4">
    <source>
        <dbReference type="EMBL" id="RAL01333.1"/>
    </source>
</evidence>
<feature type="domain" description="NmrA-like" evidence="3">
    <location>
        <begin position="4"/>
        <end position="303"/>
    </location>
</feature>
<dbReference type="PANTHER" id="PTHR42748:SF11">
    <property type="entry name" value="NMRA-LIKE DOMAIN-CONTAINING PROTEIN"/>
    <property type="match status" value="1"/>
</dbReference>
<dbReference type="SUPFAM" id="SSF51735">
    <property type="entry name" value="NAD(P)-binding Rossmann-fold domains"/>
    <property type="match status" value="1"/>
</dbReference>
<dbReference type="STRING" id="1448316.A0A395H135"/>
<dbReference type="AlphaFoldDB" id="A0A395H135"/>
<protein>
    <submittedName>
        <fullName evidence="4">Hscarg dehydrogenase</fullName>
    </submittedName>
</protein>
<dbReference type="OrthoDB" id="3358371at2759"/>
<dbReference type="InterPro" id="IPR008030">
    <property type="entry name" value="NmrA-like"/>
</dbReference>
<evidence type="ECO:0000313" key="5">
    <source>
        <dbReference type="Proteomes" id="UP000249402"/>
    </source>
</evidence>
<evidence type="ECO:0000259" key="3">
    <source>
        <dbReference type="Pfam" id="PF05368"/>
    </source>
</evidence>
<gene>
    <name evidence="4" type="ORF">BO80DRAFT_464590</name>
</gene>
<evidence type="ECO:0000256" key="2">
    <source>
        <dbReference type="ARBA" id="ARBA00022857"/>
    </source>
</evidence>
<proteinExistence type="inferred from homology"/>
<dbReference type="VEuPathDB" id="FungiDB:BO80DRAFT_464590"/>
<dbReference type="GeneID" id="37227527"/>
<dbReference type="GO" id="GO:0005634">
    <property type="term" value="C:nucleus"/>
    <property type="evidence" value="ECO:0007669"/>
    <property type="project" value="TreeGrafter"/>
</dbReference>
<keyword evidence="2" id="KW-0521">NADP</keyword>
<comment type="similarity">
    <text evidence="1">Belongs to the NmrA-type oxidoreductase family.</text>
</comment>
<dbReference type="Gene3D" id="3.90.25.10">
    <property type="entry name" value="UDP-galactose 4-epimerase, domain 1"/>
    <property type="match status" value="1"/>
</dbReference>
<dbReference type="InterPro" id="IPR051164">
    <property type="entry name" value="NmrA-like_oxidored"/>
</dbReference>
<reference evidence="4 5" key="1">
    <citation type="submission" date="2018-02" db="EMBL/GenBank/DDBJ databases">
        <title>The genomes of Aspergillus section Nigri reveals drivers in fungal speciation.</title>
        <authorList>
            <consortium name="DOE Joint Genome Institute"/>
            <person name="Vesth T.C."/>
            <person name="Nybo J."/>
            <person name="Theobald S."/>
            <person name="Brandl J."/>
            <person name="Frisvad J.C."/>
            <person name="Nielsen K.F."/>
            <person name="Lyhne E.K."/>
            <person name="Kogle M.E."/>
            <person name="Kuo A."/>
            <person name="Riley R."/>
            <person name="Clum A."/>
            <person name="Nolan M."/>
            <person name="Lipzen A."/>
            <person name="Salamov A."/>
            <person name="Henrissat B."/>
            <person name="Wiebenga A."/>
            <person name="De vries R.P."/>
            <person name="Grigoriev I.V."/>
            <person name="Mortensen U.H."/>
            <person name="Andersen M.R."/>
            <person name="Baker S.E."/>
        </authorList>
    </citation>
    <scope>NUCLEOTIDE SEQUENCE [LARGE SCALE GENOMIC DNA]</scope>
    <source>
        <strain evidence="4 5">CBS 121593</strain>
    </source>
</reference>
<evidence type="ECO:0000256" key="1">
    <source>
        <dbReference type="ARBA" id="ARBA00006328"/>
    </source>
</evidence>
<dbReference type="InterPro" id="IPR036291">
    <property type="entry name" value="NAD(P)-bd_dom_sf"/>
</dbReference>
<keyword evidence="5" id="KW-1185">Reference proteome</keyword>
<dbReference type="Pfam" id="PF05368">
    <property type="entry name" value="NmrA"/>
    <property type="match status" value="1"/>
</dbReference>
<organism evidence="4 5">
    <name type="scientific">Aspergillus ibericus CBS 121593</name>
    <dbReference type="NCBI Taxonomy" id="1448316"/>
    <lineage>
        <taxon>Eukaryota</taxon>
        <taxon>Fungi</taxon>
        <taxon>Dikarya</taxon>
        <taxon>Ascomycota</taxon>
        <taxon>Pezizomycotina</taxon>
        <taxon>Eurotiomycetes</taxon>
        <taxon>Eurotiomycetidae</taxon>
        <taxon>Eurotiales</taxon>
        <taxon>Aspergillaceae</taxon>
        <taxon>Aspergillus</taxon>
        <taxon>Aspergillus subgen. Circumdati</taxon>
    </lineage>
</organism>
<sequence>MSPKLLTIFSATGQQGHSILTTIHAHPTLTKEYTLRAISRTADSPTALSLKSKGIEIISADLNDPETLPAAVASSHTVILITCTTYAAPDLKALELNQTKSVGDACVAAGVKHIIYSSAVSGRESWDGRAVDVFDSKAAAEGYLRSLPIKVSVFLPGVFMQNFETFMKPTPCPSGDGSWVVSCVVDGAKKLPMVDAAGDMGAYVVPLLLGEGEGVGKTYASSGVWSFQEMVEVMGRVSGRKVRYERLDEKVYAGFMPGTMGPKVVEMFRFYDEVGYYGGDEEGKVKETLRVVEGKVSSFEEFAGRRLREW</sequence>
<dbReference type="Gene3D" id="3.40.50.720">
    <property type="entry name" value="NAD(P)-binding Rossmann-like Domain"/>
    <property type="match status" value="1"/>
</dbReference>
<accession>A0A395H135</accession>
<dbReference type="RefSeq" id="XP_025575660.1">
    <property type="nucleotide sequence ID" value="XM_025722662.1"/>
</dbReference>
<dbReference type="PANTHER" id="PTHR42748">
    <property type="entry name" value="NITROGEN METABOLITE REPRESSION PROTEIN NMRA FAMILY MEMBER"/>
    <property type="match status" value="1"/>
</dbReference>